<evidence type="ECO:0000259" key="4">
    <source>
        <dbReference type="Pfam" id="PF08401"/>
    </source>
</evidence>
<dbReference type="InterPro" id="IPR003356">
    <property type="entry name" value="DNA_methylase_A-5"/>
</dbReference>
<dbReference type="RefSeq" id="WP_050569414.1">
    <property type="nucleotide sequence ID" value="NZ_CM001975.1"/>
</dbReference>
<dbReference type="Pfam" id="PF02384">
    <property type="entry name" value="N6_Mtase"/>
    <property type="match status" value="1"/>
</dbReference>
<dbReference type="EMBL" id="CP042220">
    <property type="protein sequence ID" value="QDX30936.1"/>
    <property type="molecule type" value="Genomic_DNA"/>
</dbReference>
<dbReference type="GO" id="GO:0003697">
    <property type="term" value="F:single-stranded DNA binding"/>
    <property type="evidence" value="ECO:0007669"/>
    <property type="project" value="InterPro"/>
</dbReference>
<dbReference type="AlphaFoldDB" id="A0A5B8HR34"/>
<feature type="region of interest" description="Disordered" evidence="2">
    <location>
        <begin position="371"/>
        <end position="412"/>
    </location>
</feature>
<evidence type="ECO:0000259" key="5">
    <source>
        <dbReference type="Pfam" id="PF18818"/>
    </source>
</evidence>
<evidence type="ECO:0000256" key="1">
    <source>
        <dbReference type="ARBA" id="ARBA00006594"/>
    </source>
</evidence>
<dbReference type="Pfam" id="PF08401">
    <property type="entry name" value="ArdcN"/>
    <property type="match status" value="1"/>
</dbReference>
<dbReference type="KEGG" id="dic:Dpoa569_0002885"/>
<keyword evidence="7" id="KW-1185">Reference proteome</keyword>
<dbReference type="InterPro" id="IPR029063">
    <property type="entry name" value="SAM-dependent_MTases_sf"/>
</dbReference>
<organism evidence="6 7">
    <name type="scientific">Dickeya poaceiphila</name>
    <dbReference type="NCBI Taxonomy" id="568768"/>
    <lineage>
        <taxon>Bacteria</taxon>
        <taxon>Pseudomonadati</taxon>
        <taxon>Pseudomonadota</taxon>
        <taxon>Gammaproteobacteria</taxon>
        <taxon>Enterobacterales</taxon>
        <taxon>Pectobacteriaceae</taxon>
        <taxon>Dickeya</taxon>
    </lineage>
</organism>
<evidence type="ECO:0000313" key="7">
    <source>
        <dbReference type="Proteomes" id="UP000320591"/>
    </source>
</evidence>
<dbReference type="STRING" id="568768.GCA_000406125_00966"/>
<dbReference type="InterPro" id="IPR013610">
    <property type="entry name" value="ArdC_N"/>
</dbReference>
<feature type="domain" description="N-terminal" evidence="4">
    <location>
        <begin position="13"/>
        <end position="95"/>
    </location>
</feature>
<dbReference type="Gene3D" id="3.40.50.150">
    <property type="entry name" value="Vaccinia Virus protein VP39"/>
    <property type="match status" value="1"/>
</dbReference>
<evidence type="ECO:0000259" key="3">
    <source>
        <dbReference type="Pfam" id="PF02384"/>
    </source>
</evidence>
<name>A0A5B8HR34_9GAMM</name>
<dbReference type="OrthoDB" id="9784823at2"/>
<reference evidence="6 7" key="1">
    <citation type="journal article" date="2019" name="Environ. Microbiol.">
        <title>The phytopathogenic nature of Dickeya aquatica 174/2 and the dynamic early evolution of Dickeya pathogenicity.</title>
        <authorList>
            <person name="Duprey A."/>
            <person name="Taib N."/>
            <person name="Leonard S."/>
            <person name="Garin T."/>
            <person name="Flandrois J.P."/>
            <person name="Nasser W."/>
            <person name="Brochier-Armanet C."/>
            <person name="Reverchon S."/>
        </authorList>
    </citation>
    <scope>NUCLEOTIDE SEQUENCE [LARGE SCALE GENOMIC DNA]</scope>
    <source>
        <strain evidence="6 7">NCPPB 569</strain>
    </source>
</reference>
<evidence type="ECO:0000313" key="6">
    <source>
        <dbReference type="EMBL" id="QDX30936.1"/>
    </source>
</evidence>
<sequence length="651" mass="72664">MAHFSHQQIFHFINNRLLALMKRGMIPWHFDTPLPASGIPEHAVTGEMFSGINILLLWQATRDNMLPSNRWLTGDELRAVGGRLIDSARPTTIVRFRPTLSLMKVANVAQCEGLPAAYLGPDIKPWRAELPLLEQMLSMAEVPIVFREDMTSEPACYLPGPDRIEIPPVTQFDTDVGFYQALLPLLVASSGHEHRLNIPDDVVWELVKELATAFLLARCRLSGFRSSLSFMPALTSRLRQDESVLFRAGMLASRVQRYLLRDPRSLAVERWQELAAFLTGQYFDQSFADTSLVCESEVIGHLKAGNSPGQAISALAELYRWPRRSTLTRALLTLAHDVLALAEVCPTALTVYRRQTERQLSLPDDAMTPLSAPTLSAVEPVPDAANDDPDDDGDDPADNVVELPSAATSGSGRNPYRSQFVALFKRISPYENRWQVFSDFVHMAAISLYNSIFKNEELEADYMRRVKRYSKEDASRLAELMGILTMGLEYEVCDFLGSIFMELELSSSRIGQYFTPYSVSYMMGKIQMVPMAEALRSGEREYVTVSDPACGGGAMIIGMYQAMRDEGLNPQTQMFAHCVDLDPVAAMMTYVQLSLLGLPAVVVIGNSLSQEFSRHLVTPMYHLGLWRYKLARDEGIRHDVVPTAPAKGEAA</sequence>
<protein>
    <submittedName>
        <fullName evidence="6">DUF1738 domain-containing protein</fullName>
    </submittedName>
</protein>
<dbReference type="InterPro" id="IPR041459">
    <property type="entry name" value="MPTase-PolyVal"/>
</dbReference>
<feature type="domain" description="Polyvalent protein metallopeptidase" evidence="5">
    <location>
        <begin position="151"/>
        <end position="249"/>
    </location>
</feature>
<dbReference type="SUPFAM" id="SSF53335">
    <property type="entry name" value="S-adenosyl-L-methionine-dependent methyltransferases"/>
    <property type="match status" value="1"/>
</dbReference>
<dbReference type="GO" id="GO:0008170">
    <property type="term" value="F:N-methyltransferase activity"/>
    <property type="evidence" value="ECO:0007669"/>
    <property type="project" value="InterPro"/>
</dbReference>
<dbReference type="Pfam" id="PF18818">
    <property type="entry name" value="MPTase-PolyVal"/>
    <property type="match status" value="1"/>
</dbReference>
<feature type="domain" description="DNA methylase adenine-specific" evidence="3">
    <location>
        <begin position="506"/>
        <end position="609"/>
    </location>
</feature>
<evidence type="ECO:0000256" key="2">
    <source>
        <dbReference type="SAM" id="MobiDB-lite"/>
    </source>
</evidence>
<accession>A0A5B8HR34</accession>
<feature type="compositionally biased region" description="Acidic residues" evidence="2">
    <location>
        <begin position="385"/>
        <end position="397"/>
    </location>
</feature>
<gene>
    <name evidence="6" type="ORF">Dpoa569_0002885</name>
</gene>
<dbReference type="Proteomes" id="UP000320591">
    <property type="component" value="Chromosome"/>
</dbReference>
<proteinExistence type="inferred from homology"/>
<comment type="similarity">
    <text evidence="1">Belongs to the N(4)/N(6)-methyltransferase family.</text>
</comment>